<dbReference type="AlphaFoldDB" id="A0A2P2LHK4"/>
<evidence type="ECO:0000256" key="1">
    <source>
        <dbReference type="SAM" id="Phobius"/>
    </source>
</evidence>
<evidence type="ECO:0000313" key="2">
    <source>
        <dbReference type="EMBL" id="MBX17426.1"/>
    </source>
</evidence>
<name>A0A2P2LHK4_RHIMU</name>
<dbReference type="EMBL" id="GGEC01036942">
    <property type="protein sequence ID" value="MBX17426.1"/>
    <property type="molecule type" value="Transcribed_RNA"/>
</dbReference>
<protein>
    <submittedName>
        <fullName evidence="2">Uncharacterized protein MANES_12G091200</fullName>
    </submittedName>
</protein>
<keyword evidence="1" id="KW-0472">Membrane</keyword>
<keyword evidence="1" id="KW-1133">Transmembrane helix</keyword>
<reference evidence="2" key="1">
    <citation type="submission" date="2018-02" db="EMBL/GenBank/DDBJ databases">
        <title>Rhizophora mucronata_Transcriptome.</title>
        <authorList>
            <person name="Meera S.P."/>
            <person name="Sreeshan A."/>
            <person name="Augustine A."/>
        </authorList>
    </citation>
    <scope>NUCLEOTIDE SEQUENCE</scope>
    <source>
        <tissue evidence="2">Leaf</tissue>
    </source>
</reference>
<sequence length="58" mass="6766">MKEAFQLHHLLKWRNRWITEVGQVVQAPPAVIPDLLQVVLHVFLSFKVSLMVLSLIYI</sequence>
<proteinExistence type="predicted"/>
<feature type="transmembrane region" description="Helical" evidence="1">
    <location>
        <begin position="38"/>
        <end position="57"/>
    </location>
</feature>
<accession>A0A2P2LHK4</accession>
<keyword evidence="1" id="KW-0812">Transmembrane</keyword>
<organism evidence="2">
    <name type="scientific">Rhizophora mucronata</name>
    <name type="common">Asiatic mangrove</name>
    <dbReference type="NCBI Taxonomy" id="61149"/>
    <lineage>
        <taxon>Eukaryota</taxon>
        <taxon>Viridiplantae</taxon>
        <taxon>Streptophyta</taxon>
        <taxon>Embryophyta</taxon>
        <taxon>Tracheophyta</taxon>
        <taxon>Spermatophyta</taxon>
        <taxon>Magnoliopsida</taxon>
        <taxon>eudicotyledons</taxon>
        <taxon>Gunneridae</taxon>
        <taxon>Pentapetalae</taxon>
        <taxon>rosids</taxon>
        <taxon>fabids</taxon>
        <taxon>Malpighiales</taxon>
        <taxon>Rhizophoraceae</taxon>
        <taxon>Rhizophora</taxon>
    </lineage>
</organism>